<reference evidence="5" key="1">
    <citation type="submission" date="2013-07" db="EMBL/GenBank/DDBJ databases">
        <authorList>
            <person name="Geib S."/>
        </authorList>
    </citation>
    <scope>NUCLEOTIDE SEQUENCE</scope>
</reference>
<feature type="chain" id="PRO_5007736989" evidence="2">
    <location>
        <begin position="21"/>
        <end position="362"/>
    </location>
</feature>
<feature type="signal peptide" evidence="2">
    <location>
        <begin position="1"/>
        <end position="20"/>
    </location>
</feature>
<evidence type="ECO:0000256" key="2">
    <source>
        <dbReference type="SAM" id="SignalP"/>
    </source>
</evidence>
<dbReference type="Pfam" id="PF00147">
    <property type="entry name" value="Fibrinogen_C"/>
    <property type="match status" value="1"/>
</dbReference>
<accession>W8B1H3</accession>
<proteinExistence type="evidence at transcript level"/>
<dbReference type="SMART" id="SM00186">
    <property type="entry name" value="FBG"/>
    <property type="match status" value="1"/>
</dbReference>
<feature type="region of interest" description="Disordered" evidence="1">
    <location>
        <begin position="118"/>
        <end position="141"/>
    </location>
</feature>
<keyword evidence="2" id="KW-0732">Signal</keyword>
<feature type="domain" description="Fibrinogen C-terminal" evidence="3">
    <location>
        <begin position="198"/>
        <end position="360"/>
    </location>
</feature>
<evidence type="ECO:0000313" key="6">
    <source>
        <dbReference type="Proteomes" id="UP000606786"/>
    </source>
</evidence>
<dbReference type="InterPro" id="IPR036056">
    <property type="entry name" value="Fibrinogen-like_C"/>
</dbReference>
<dbReference type="PANTHER" id="PTHR19143">
    <property type="entry name" value="FIBRINOGEN/TENASCIN/ANGIOPOEITIN"/>
    <property type="match status" value="1"/>
</dbReference>
<dbReference type="AlphaFoldDB" id="W8B1H3"/>
<dbReference type="InterPro" id="IPR014716">
    <property type="entry name" value="Fibrinogen_a/b/g_C_1"/>
</dbReference>
<dbReference type="OrthoDB" id="8866652at2759"/>
<dbReference type="InterPro" id="IPR002181">
    <property type="entry name" value="Fibrinogen_a/b/g_C_dom"/>
</dbReference>
<dbReference type="SUPFAM" id="SSF56496">
    <property type="entry name" value="Fibrinogen C-terminal domain-like"/>
    <property type="match status" value="1"/>
</dbReference>
<protein>
    <submittedName>
        <fullName evidence="4">(Mediterranean fruit fly) hypothetical protein</fullName>
    </submittedName>
    <submittedName>
        <fullName evidence="5">Angiopoietin-2</fullName>
    </submittedName>
</protein>
<organism evidence="5">
    <name type="scientific">Ceratitis capitata</name>
    <name type="common">Mediterranean fruit fly</name>
    <name type="synonym">Tephritis capitata</name>
    <dbReference type="NCBI Taxonomy" id="7213"/>
    <lineage>
        <taxon>Eukaryota</taxon>
        <taxon>Metazoa</taxon>
        <taxon>Ecdysozoa</taxon>
        <taxon>Arthropoda</taxon>
        <taxon>Hexapoda</taxon>
        <taxon>Insecta</taxon>
        <taxon>Pterygota</taxon>
        <taxon>Neoptera</taxon>
        <taxon>Endopterygota</taxon>
        <taxon>Diptera</taxon>
        <taxon>Brachycera</taxon>
        <taxon>Muscomorpha</taxon>
        <taxon>Tephritoidea</taxon>
        <taxon>Tephritidae</taxon>
        <taxon>Ceratitis</taxon>
        <taxon>Ceratitis</taxon>
    </lineage>
</organism>
<evidence type="ECO:0000313" key="4">
    <source>
        <dbReference type="EMBL" id="CAD7002372.1"/>
    </source>
</evidence>
<dbReference type="EMBL" id="CAJHJT010000034">
    <property type="protein sequence ID" value="CAD7002372.1"/>
    <property type="molecule type" value="Genomic_DNA"/>
</dbReference>
<dbReference type="Proteomes" id="UP000606786">
    <property type="component" value="Unassembled WGS sequence"/>
</dbReference>
<keyword evidence="6" id="KW-1185">Reference proteome</keyword>
<dbReference type="Gene3D" id="3.90.215.10">
    <property type="entry name" value="Gamma Fibrinogen, chain A, domain 1"/>
    <property type="match status" value="1"/>
</dbReference>
<dbReference type="GO" id="GO:0005615">
    <property type="term" value="C:extracellular space"/>
    <property type="evidence" value="ECO:0007669"/>
    <property type="project" value="TreeGrafter"/>
</dbReference>
<evidence type="ECO:0000259" key="3">
    <source>
        <dbReference type="SMART" id="SM00186"/>
    </source>
</evidence>
<evidence type="ECO:0000313" key="5">
    <source>
        <dbReference type="EMBL" id="JAB90878.1"/>
    </source>
</evidence>
<evidence type="ECO:0000256" key="1">
    <source>
        <dbReference type="SAM" id="MobiDB-lite"/>
    </source>
</evidence>
<feature type="compositionally biased region" description="Low complexity" evidence="1">
    <location>
        <begin position="118"/>
        <end position="135"/>
    </location>
</feature>
<dbReference type="EMBL" id="GAMC01015676">
    <property type="protein sequence ID" value="JAB90879.1"/>
    <property type="molecule type" value="mRNA"/>
</dbReference>
<sequence length="362" mass="41519">MTRKIFIVTLFWLAIGRTAGQEGNAFTLLFGNEALLEKLQYEIRDIKKEMEDIREGLTVNQQSLASPNLQFEQVENALQKQKDEILEKLQKTVAETISTQNLLLDRILNMLDKQVKNMENSESNQPQNENETNNNLLKTSPSNLERNKEKIINKTATKDDSVSKSTHESLWPTYRTFYPDVSQAVVGVNSRPPIETLTTASSCDEAIRQSNAIEQKSGGIFALNMSAYNLGHIYVYCLPDPSGGPAWLVIQRRISDNMTFVRSNPEYQRGFGNLAENFFMGLDVIQKIISTPNTNTQLWIQLGTIMQQSPYVLRGNFALTTKKEQRDFVHSKLNRTHKLRDIIWEGWRDIIYVHMAIRWSLE</sequence>
<dbReference type="InterPro" id="IPR050373">
    <property type="entry name" value="Fibrinogen_C-term_domain"/>
</dbReference>
<dbReference type="EMBL" id="GAMC01015677">
    <property type="protein sequence ID" value="JAB90878.1"/>
    <property type="molecule type" value="mRNA"/>
</dbReference>
<gene>
    <name evidence="5" type="primary">ANGP2</name>
    <name evidence="4" type="ORF">CCAP1982_LOCUS10866</name>
</gene>
<dbReference type="PANTHER" id="PTHR19143:SF327">
    <property type="entry name" value="FI21813P1-RELATED"/>
    <property type="match status" value="1"/>
</dbReference>
<reference evidence="4" key="3">
    <citation type="submission" date="2020-11" db="EMBL/GenBank/DDBJ databases">
        <authorList>
            <person name="Whitehead M."/>
        </authorList>
    </citation>
    <scope>NUCLEOTIDE SEQUENCE</scope>
    <source>
        <strain evidence="4">EGII</strain>
    </source>
</reference>
<name>W8B1H3_CERCA</name>
<reference evidence="5" key="2">
    <citation type="journal article" date="2014" name="BMC Genomics">
        <title>A genomic perspective to assessing quality of mass-reared SIT flies used in Mediterranean fruit fly (Ceratitis capitata) eradication in California.</title>
        <authorList>
            <person name="Calla B."/>
            <person name="Hall B."/>
            <person name="Hou S."/>
            <person name="Geib S.M."/>
        </authorList>
    </citation>
    <scope>NUCLEOTIDE SEQUENCE</scope>
</reference>